<reference evidence="3" key="1">
    <citation type="journal article" date="2019" name="Int. J. Syst. Evol. Microbiol.">
        <title>The Global Catalogue of Microorganisms (GCM) 10K type strain sequencing project: providing services to taxonomists for standard genome sequencing and annotation.</title>
        <authorList>
            <consortium name="The Broad Institute Genomics Platform"/>
            <consortium name="The Broad Institute Genome Sequencing Center for Infectious Disease"/>
            <person name="Wu L."/>
            <person name="Ma J."/>
        </authorList>
    </citation>
    <scope>NUCLEOTIDE SEQUENCE [LARGE SCALE GENOMIC DNA]</scope>
    <source>
        <strain evidence="3">CGMCC 1.8860</strain>
    </source>
</reference>
<evidence type="ECO:0000256" key="1">
    <source>
        <dbReference type="SAM" id="MobiDB-lite"/>
    </source>
</evidence>
<comment type="caution">
    <text evidence="2">The sequence shown here is derived from an EMBL/GenBank/DDBJ whole genome shotgun (WGS) entry which is preliminary data.</text>
</comment>
<keyword evidence="3" id="KW-1185">Reference proteome</keyword>
<evidence type="ECO:0000313" key="2">
    <source>
        <dbReference type="EMBL" id="GGP26420.1"/>
    </source>
</evidence>
<sequence length="120" mass="12416">MAGCVAIRAFDGGTWPALAIDRASRDAIVVRTTHYQCGGAAHAGLFHADQLPGRAIFTQDEMPLTGGQNGGNRLARWRFAVAVMAGPRVALVGMGGGTEQGKAKREQKARHGGGSGSSLT</sequence>
<name>A0ABQ2PLB9_9NEIS</name>
<evidence type="ECO:0000313" key="3">
    <source>
        <dbReference type="Proteomes" id="UP000621859"/>
    </source>
</evidence>
<protein>
    <submittedName>
        <fullName evidence="2">Uncharacterized protein</fullName>
    </submittedName>
</protein>
<gene>
    <name evidence="2" type="ORF">GCM10010971_22390</name>
</gene>
<proteinExistence type="predicted"/>
<dbReference type="EMBL" id="BMLY01000003">
    <property type="protein sequence ID" value="GGP26420.1"/>
    <property type="molecule type" value="Genomic_DNA"/>
</dbReference>
<dbReference type="Proteomes" id="UP000621859">
    <property type="component" value="Unassembled WGS sequence"/>
</dbReference>
<organism evidence="2 3">
    <name type="scientific">Silvimonas amylolytica</name>
    <dbReference type="NCBI Taxonomy" id="449663"/>
    <lineage>
        <taxon>Bacteria</taxon>
        <taxon>Pseudomonadati</taxon>
        <taxon>Pseudomonadota</taxon>
        <taxon>Betaproteobacteria</taxon>
        <taxon>Neisseriales</taxon>
        <taxon>Chitinibacteraceae</taxon>
        <taxon>Silvimonas</taxon>
    </lineage>
</organism>
<feature type="region of interest" description="Disordered" evidence="1">
    <location>
        <begin position="94"/>
        <end position="120"/>
    </location>
</feature>
<accession>A0ABQ2PLB9</accession>